<proteinExistence type="predicted"/>
<dbReference type="KEGG" id="dpx:DAPPUDRAFT_100249"/>
<dbReference type="OrthoDB" id="687730at2759"/>
<organism evidence="2 3">
    <name type="scientific">Daphnia pulex</name>
    <name type="common">Water flea</name>
    <dbReference type="NCBI Taxonomy" id="6669"/>
    <lineage>
        <taxon>Eukaryota</taxon>
        <taxon>Metazoa</taxon>
        <taxon>Ecdysozoa</taxon>
        <taxon>Arthropoda</taxon>
        <taxon>Crustacea</taxon>
        <taxon>Branchiopoda</taxon>
        <taxon>Diplostraca</taxon>
        <taxon>Cladocera</taxon>
        <taxon>Anomopoda</taxon>
        <taxon>Daphniidae</taxon>
        <taxon>Daphnia</taxon>
    </lineage>
</organism>
<keyword evidence="3" id="KW-1185">Reference proteome</keyword>
<feature type="region of interest" description="Disordered" evidence="1">
    <location>
        <begin position="438"/>
        <end position="473"/>
    </location>
</feature>
<name>E9G9V9_DAPPU</name>
<protein>
    <submittedName>
        <fullName evidence="2">Uncharacterized protein</fullName>
    </submittedName>
</protein>
<evidence type="ECO:0000313" key="2">
    <source>
        <dbReference type="EMBL" id="EFX83811.1"/>
    </source>
</evidence>
<evidence type="ECO:0000313" key="3">
    <source>
        <dbReference type="Proteomes" id="UP000000305"/>
    </source>
</evidence>
<gene>
    <name evidence="2" type="ORF">DAPPUDRAFT_100249</name>
</gene>
<feature type="compositionally biased region" description="Low complexity" evidence="1">
    <location>
        <begin position="438"/>
        <end position="452"/>
    </location>
</feature>
<dbReference type="AlphaFoldDB" id="E9G9V9"/>
<feature type="region of interest" description="Disordered" evidence="1">
    <location>
        <begin position="342"/>
        <end position="366"/>
    </location>
</feature>
<dbReference type="InParanoid" id="E9G9V9"/>
<dbReference type="EMBL" id="GL732536">
    <property type="protein sequence ID" value="EFX83811.1"/>
    <property type="molecule type" value="Genomic_DNA"/>
</dbReference>
<evidence type="ECO:0000256" key="1">
    <source>
        <dbReference type="SAM" id="MobiDB-lite"/>
    </source>
</evidence>
<dbReference type="HOGENOM" id="CLU_577796_0_0_1"/>
<accession>E9G9V9</accession>
<reference evidence="2 3" key="1">
    <citation type="journal article" date="2011" name="Science">
        <title>The ecoresponsive genome of Daphnia pulex.</title>
        <authorList>
            <person name="Colbourne J.K."/>
            <person name="Pfrender M.E."/>
            <person name="Gilbert D."/>
            <person name="Thomas W.K."/>
            <person name="Tucker A."/>
            <person name="Oakley T.H."/>
            <person name="Tokishita S."/>
            <person name="Aerts A."/>
            <person name="Arnold G.J."/>
            <person name="Basu M.K."/>
            <person name="Bauer D.J."/>
            <person name="Caceres C.E."/>
            <person name="Carmel L."/>
            <person name="Casola C."/>
            <person name="Choi J.H."/>
            <person name="Detter J.C."/>
            <person name="Dong Q."/>
            <person name="Dusheyko S."/>
            <person name="Eads B.D."/>
            <person name="Frohlich T."/>
            <person name="Geiler-Samerotte K.A."/>
            <person name="Gerlach D."/>
            <person name="Hatcher P."/>
            <person name="Jogdeo S."/>
            <person name="Krijgsveld J."/>
            <person name="Kriventseva E.V."/>
            <person name="Kultz D."/>
            <person name="Laforsch C."/>
            <person name="Lindquist E."/>
            <person name="Lopez J."/>
            <person name="Manak J.R."/>
            <person name="Muller J."/>
            <person name="Pangilinan J."/>
            <person name="Patwardhan R.P."/>
            <person name="Pitluck S."/>
            <person name="Pritham E.J."/>
            <person name="Rechtsteiner A."/>
            <person name="Rho M."/>
            <person name="Rogozin I.B."/>
            <person name="Sakarya O."/>
            <person name="Salamov A."/>
            <person name="Schaack S."/>
            <person name="Shapiro H."/>
            <person name="Shiga Y."/>
            <person name="Skalitzky C."/>
            <person name="Smith Z."/>
            <person name="Souvorov A."/>
            <person name="Sung W."/>
            <person name="Tang Z."/>
            <person name="Tsuchiya D."/>
            <person name="Tu H."/>
            <person name="Vos H."/>
            <person name="Wang M."/>
            <person name="Wolf Y.I."/>
            <person name="Yamagata H."/>
            <person name="Yamada T."/>
            <person name="Ye Y."/>
            <person name="Shaw J.R."/>
            <person name="Andrews J."/>
            <person name="Crease T.J."/>
            <person name="Tang H."/>
            <person name="Lucas S.M."/>
            <person name="Robertson H.M."/>
            <person name="Bork P."/>
            <person name="Koonin E.V."/>
            <person name="Zdobnov E.M."/>
            <person name="Grigoriev I.V."/>
            <person name="Lynch M."/>
            <person name="Boore J.L."/>
        </authorList>
    </citation>
    <scope>NUCLEOTIDE SEQUENCE [LARGE SCALE GENOMIC DNA]</scope>
</reference>
<dbReference type="Proteomes" id="UP000000305">
    <property type="component" value="Unassembled WGS sequence"/>
</dbReference>
<sequence>MLRVRLFAKRLNYGRDKHLYSNESARARIWQRFDQRLGQRNFLHGSFHRPIGSGNYSILPERQPIHGQPIKISSATTHWSWTSYLTTATQILISLEAMEFTLVIPVNTLEALELIPSHYPSTMDGRAYTIRTSPTSTEIGAFSRLVPGEVISARSSQFVSSPSSTANSSTFGQEPEALDILPPSRVTDLRVYVESTTQRVNFQWTTVGSATISTLAQPIYHHNDASAVWPAPSLSVYDVPPQCSLAAVSALSTGRPSSPASRWLSSHPRNGRLLCHSCQEAQGKGAEQQIRAAQIQLRPHDGQQRLVSGAGEQERLDHRLGFRRPEQGDSQPIQIGVRHHLRRTDRSGPLERLPTPAGARASPQSLRTERAFRSFHGAPSNDSAFISGSSHLNSGSAIYDGVIHPISRTSTTSRRPITGRTRSTTKARPQWIRTVATITQRSRQRRPTTSTRNPVRRRGVDLQRHKNSLFKYY</sequence>